<dbReference type="Proteomes" id="UP000036987">
    <property type="component" value="Unassembled WGS sequence"/>
</dbReference>
<dbReference type="OMA" id="TFSKQQY"/>
<dbReference type="GO" id="GO:0031965">
    <property type="term" value="C:nuclear membrane"/>
    <property type="evidence" value="ECO:0000318"/>
    <property type="project" value="GO_Central"/>
</dbReference>
<evidence type="ECO:0000256" key="4">
    <source>
        <dbReference type="ARBA" id="ARBA00014253"/>
    </source>
</evidence>
<evidence type="ECO:0000256" key="5">
    <source>
        <dbReference type="ARBA" id="ARBA00022692"/>
    </source>
</evidence>
<keyword evidence="10" id="KW-0539">Nucleus</keyword>
<comment type="caution">
    <text evidence="12">The sequence shown here is derived from an EMBL/GenBank/DDBJ whole genome shotgun (WGS) entry which is preliminary data.</text>
</comment>
<dbReference type="OrthoDB" id="411535at2759"/>
<evidence type="ECO:0000313" key="13">
    <source>
        <dbReference type="Proteomes" id="UP000036987"/>
    </source>
</evidence>
<comment type="subcellular location">
    <subcellularLocation>
        <location evidence="2">Endomembrane system</location>
        <topology evidence="2">Multi-pass membrane protein</topology>
    </subcellularLocation>
    <subcellularLocation>
        <location evidence="1">Nucleus membrane</location>
    </subcellularLocation>
</comment>
<dbReference type="PANTHER" id="PTHR22593:SF2">
    <property type="entry name" value="TRANSMEMBRANE PROTEIN 18"/>
    <property type="match status" value="1"/>
</dbReference>
<dbReference type="AlphaFoldDB" id="A0A0K9PR47"/>
<dbReference type="Pfam" id="PF14770">
    <property type="entry name" value="TMEM18"/>
    <property type="match status" value="1"/>
</dbReference>
<evidence type="ECO:0000256" key="9">
    <source>
        <dbReference type="ARBA" id="ARBA00023136"/>
    </source>
</evidence>
<keyword evidence="5 11" id="KW-0812">Transmembrane</keyword>
<keyword evidence="9 11" id="KW-0472">Membrane</keyword>
<organism evidence="12 13">
    <name type="scientific">Zostera marina</name>
    <name type="common">Eelgrass</name>
    <dbReference type="NCBI Taxonomy" id="29655"/>
    <lineage>
        <taxon>Eukaryota</taxon>
        <taxon>Viridiplantae</taxon>
        <taxon>Streptophyta</taxon>
        <taxon>Embryophyta</taxon>
        <taxon>Tracheophyta</taxon>
        <taxon>Spermatophyta</taxon>
        <taxon>Magnoliopsida</taxon>
        <taxon>Liliopsida</taxon>
        <taxon>Zosteraceae</taxon>
        <taxon>Zostera</taxon>
    </lineage>
</organism>
<feature type="transmembrane region" description="Helical" evidence="11">
    <location>
        <begin position="50"/>
        <end position="67"/>
    </location>
</feature>
<proteinExistence type="inferred from homology"/>
<feature type="transmembrane region" description="Helical" evidence="11">
    <location>
        <begin position="124"/>
        <end position="144"/>
    </location>
</feature>
<gene>
    <name evidence="12" type="ORF">ZOSMA_196G00310</name>
</gene>
<comment type="similarity">
    <text evidence="3">Belongs to the TMEM18 family.</text>
</comment>
<evidence type="ECO:0000256" key="3">
    <source>
        <dbReference type="ARBA" id="ARBA00009971"/>
    </source>
</evidence>
<name>A0A0K9PR47_ZOSMR</name>
<reference evidence="13" key="1">
    <citation type="journal article" date="2016" name="Nature">
        <title>The genome of the seagrass Zostera marina reveals angiosperm adaptation to the sea.</title>
        <authorList>
            <person name="Olsen J.L."/>
            <person name="Rouze P."/>
            <person name="Verhelst B."/>
            <person name="Lin Y.-C."/>
            <person name="Bayer T."/>
            <person name="Collen J."/>
            <person name="Dattolo E."/>
            <person name="De Paoli E."/>
            <person name="Dittami S."/>
            <person name="Maumus F."/>
            <person name="Michel G."/>
            <person name="Kersting A."/>
            <person name="Lauritano C."/>
            <person name="Lohaus R."/>
            <person name="Toepel M."/>
            <person name="Tonon T."/>
            <person name="Vanneste K."/>
            <person name="Amirebrahimi M."/>
            <person name="Brakel J."/>
            <person name="Bostroem C."/>
            <person name="Chovatia M."/>
            <person name="Grimwood J."/>
            <person name="Jenkins J.W."/>
            <person name="Jueterbock A."/>
            <person name="Mraz A."/>
            <person name="Stam W.T."/>
            <person name="Tice H."/>
            <person name="Bornberg-Bauer E."/>
            <person name="Green P.J."/>
            <person name="Pearson G.A."/>
            <person name="Procaccini G."/>
            <person name="Duarte C.M."/>
            <person name="Schmutz J."/>
            <person name="Reusch T.B.H."/>
            <person name="Van de Peer Y."/>
        </authorList>
    </citation>
    <scope>NUCLEOTIDE SEQUENCE [LARGE SCALE GENOMIC DNA]</scope>
    <source>
        <strain evidence="13">cv. Finnish</strain>
    </source>
</reference>
<keyword evidence="7" id="KW-0175">Coiled coil</keyword>
<evidence type="ECO:0000256" key="11">
    <source>
        <dbReference type="SAM" id="Phobius"/>
    </source>
</evidence>
<evidence type="ECO:0000256" key="8">
    <source>
        <dbReference type="ARBA" id="ARBA00023125"/>
    </source>
</evidence>
<dbReference type="EMBL" id="LFYR01000718">
    <property type="protein sequence ID" value="KMZ70682.1"/>
    <property type="molecule type" value="Genomic_DNA"/>
</dbReference>
<evidence type="ECO:0000256" key="1">
    <source>
        <dbReference type="ARBA" id="ARBA00004126"/>
    </source>
</evidence>
<protein>
    <recommendedName>
        <fullName evidence="4">Transmembrane protein 18</fullName>
    </recommendedName>
</protein>
<evidence type="ECO:0000256" key="6">
    <source>
        <dbReference type="ARBA" id="ARBA00022989"/>
    </source>
</evidence>
<accession>A0A0K9PR47</accession>
<sequence>MEELRSTLNEHIDVVSEIFDNFSTGIRSGFQPAYVNFLGFFHAIDWKEPWLIGLLSFHFLLLLTVIFSRKNVNFQAFLSFFSFSAVYLAERINRFLGVRWKMFARQNYFDSHGLFISTLWSGPLLIILMIIVVNTLVTSCKLIIQWKRAELRHRAKLTRNKED</sequence>
<keyword evidence="6 11" id="KW-1133">Transmembrane helix</keyword>
<feature type="transmembrane region" description="Helical" evidence="11">
    <location>
        <begin position="74"/>
        <end position="92"/>
    </location>
</feature>
<dbReference type="PANTHER" id="PTHR22593">
    <property type="entry name" value="TRANSMEMBRANE PROTEIN 18"/>
    <property type="match status" value="1"/>
</dbReference>
<evidence type="ECO:0000256" key="10">
    <source>
        <dbReference type="ARBA" id="ARBA00023242"/>
    </source>
</evidence>
<dbReference type="InterPro" id="IPR026721">
    <property type="entry name" value="TMEM18"/>
</dbReference>
<evidence type="ECO:0000256" key="7">
    <source>
        <dbReference type="ARBA" id="ARBA00023054"/>
    </source>
</evidence>
<evidence type="ECO:0000256" key="2">
    <source>
        <dbReference type="ARBA" id="ARBA00004127"/>
    </source>
</evidence>
<evidence type="ECO:0000313" key="12">
    <source>
        <dbReference type="EMBL" id="KMZ70682.1"/>
    </source>
</evidence>
<keyword evidence="13" id="KW-1185">Reference proteome</keyword>
<dbReference type="GO" id="GO:0003677">
    <property type="term" value="F:DNA binding"/>
    <property type="evidence" value="ECO:0007669"/>
    <property type="project" value="UniProtKB-KW"/>
</dbReference>
<keyword evidence="8" id="KW-0238">DNA-binding</keyword>